<gene>
    <name evidence="1" type="primary">HEM14</name>
    <name evidence="1" type="ORF">GGI18_005639</name>
</gene>
<dbReference type="EMBL" id="JANBUK010003275">
    <property type="protein sequence ID" value="KAJ2768202.1"/>
    <property type="molecule type" value="Genomic_DNA"/>
</dbReference>
<reference evidence="1" key="1">
    <citation type="submission" date="2022-07" db="EMBL/GenBank/DDBJ databases">
        <title>Phylogenomic reconstructions and comparative analyses of Kickxellomycotina fungi.</title>
        <authorList>
            <person name="Reynolds N.K."/>
            <person name="Stajich J.E."/>
            <person name="Barry K."/>
            <person name="Grigoriev I.V."/>
            <person name="Crous P."/>
            <person name="Smith M.E."/>
        </authorList>
    </citation>
    <scope>NUCLEOTIDE SEQUENCE</scope>
    <source>
        <strain evidence="1">BCRC 34191</strain>
    </source>
</reference>
<comment type="caution">
    <text evidence="1">The sequence shown here is derived from an EMBL/GenBank/DDBJ whole genome shotgun (WGS) entry which is preliminary data.</text>
</comment>
<evidence type="ECO:0000313" key="1">
    <source>
        <dbReference type="EMBL" id="KAJ2768202.1"/>
    </source>
</evidence>
<organism evidence="1 2">
    <name type="scientific">Coemansia linderi</name>
    <dbReference type="NCBI Taxonomy" id="2663919"/>
    <lineage>
        <taxon>Eukaryota</taxon>
        <taxon>Fungi</taxon>
        <taxon>Fungi incertae sedis</taxon>
        <taxon>Zoopagomycota</taxon>
        <taxon>Kickxellomycotina</taxon>
        <taxon>Kickxellomycetes</taxon>
        <taxon>Kickxellales</taxon>
        <taxon>Kickxellaceae</taxon>
        <taxon>Coemansia</taxon>
    </lineage>
</organism>
<accession>A0ACC1JVL8</accession>
<evidence type="ECO:0000313" key="2">
    <source>
        <dbReference type="Proteomes" id="UP001140066"/>
    </source>
</evidence>
<keyword evidence="2" id="KW-1185">Reference proteome</keyword>
<feature type="non-terminal residue" evidence="1">
    <location>
        <position position="1"/>
    </location>
</feature>
<dbReference type="Proteomes" id="UP001140066">
    <property type="component" value="Unassembled WGS sequence"/>
</dbReference>
<sequence length="273" mass="28271">VDAASMYSFGDGMQTLADALAASLRACPNVRVLTGQPAVALHAKEDCAEVALAGGQAVQAHHVISTLPAPRLAPLLGTADPSEALASMPYSSVAVVNVAYAARNVTPVDGFGYLVPRASATASGALGVVFDSRALPPQDRGADVERLTVMLGLPSGTSATVGAVEEAALQTLREHLRISQAPADMDATIAAHCIPTYTVGYVDRLADIHSWVSRQLNGRLSVVGAAYGGPAVPQCVLHARDLVNHHLRLDASSALEAPQNVTGLEEIVRGFDI</sequence>
<proteinExistence type="predicted"/>
<name>A0ACC1JVL8_9FUNG</name>
<protein>
    <submittedName>
        <fullName evidence="1">Oxygen-dependent protoporphyrinogen oxidase</fullName>
    </submittedName>
</protein>